<dbReference type="EMBL" id="CM035441">
    <property type="protein sequence ID" value="KAH7281599.1"/>
    <property type="molecule type" value="Genomic_DNA"/>
</dbReference>
<dbReference type="InterPro" id="IPR014002">
    <property type="entry name" value="Agenet_dom_plant"/>
</dbReference>
<keyword evidence="4" id="KW-1185">Reference proteome</keyword>
<feature type="compositionally biased region" description="Basic and acidic residues" evidence="1">
    <location>
        <begin position="98"/>
        <end position="110"/>
    </location>
</feature>
<dbReference type="InterPro" id="IPR008395">
    <property type="entry name" value="Agenet-like_dom"/>
</dbReference>
<evidence type="ECO:0000313" key="3">
    <source>
        <dbReference type="EMBL" id="KAH7281600.1"/>
    </source>
</evidence>
<dbReference type="SMART" id="SM00743">
    <property type="entry name" value="Agenet"/>
    <property type="match status" value="2"/>
</dbReference>
<dbReference type="EMBL" id="CM035441">
    <property type="protein sequence ID" value="KAH7281600.1"/>
    <property type="molecule type" value="Genomic_DNA"/>
</dbReference>
<feature type="compositionally biased region" description="Basic and acidic residues" evidence="1">
    <location>
        <begin position="351"/>
        <end position="365"/>
    </location>
</feature>
<feature type="compositionally biased region" description="Polar residues" evidence="1">
    <location>
        <begin position="2218"/>
        <end position="2228"/>
    </location>
</feature>
<feature type="region of interest" description="Disordered" evidence="1">
    <location>
        <begin position="322"/>
        <end position="366"/>
    </location>
</feature>
<evidence type="ECO:0000256" key="1">
    <source>
        <dbReference type="SAM" id="MobiDB-lite"/>
    </source>
</evidence>
<evidence type="ECO:0000313" key="4">
    <source>
        <dbReference type="Proteomes" id="UP000825935"/>
    </source>
</evidence>
<feature type="compositionally biased region" description="Polar residues" evidence="1">
    <location>
        <begin position="388"/>
        <end position="408"/>
    </location>
</feature>
<feature type="compositionally biased region" description="Polar residues" evidence="1">
    <location>
        <begin position="2181"/>
        <end position="2199"/>
    </location>
</feature>
<feature type="region of interest" description="Disordered" evidence="1">
    <location>
        <begin position="1947"/>
        <end position="1972"/>
    </location>
</feature>
<feature type="compositionally biased region" description="Basic residues" evidence="1">
    <location>
        <begin position="932"/>
        <end position="941"/>
    </location>
</feature>
<feature type="compositionally biased region" description="Basic and acidic residues" evidence="1">
    <location>
        <begin position="322"/>
        <end position="332"/>
    </location>
</feature>
<proteinExistence type="predicted"/>
<accession>A0A8T2QD94</accession>
<dbReference type="OrthoDB" id="433924at2759"/>
<feature type="compositionally biased region" description="Basic and acidic residues" evidence="1">
    <location>
        <begin position="2076"/>
        <end position="2112"/>
    </location>
</feature>
<protein>
    <recommendedName>
        <fullName evidence="2">Agenet domain-containing protein</fullName>
    </recommendedName>
</protein>
<feature type="region of interest" description="Disordered" evidence="1">
    <location>
        <begin position="2064"/>
        <end position="2112"/>
    </location>
</feature>
<name>A0A8T2QD94_CERRI</name>
<feature type="region of interest" description="Disordered" evidence="1">
    <location>
        <begin position="523"/>
        <end position="543"/>
    </location>
</feature>
<feature type="region of interest" description="Disordered" evidence="1">
    <location>
        <begin position="388"/>
        <end position="449"/>
    </location>
</feature>
<sequence length="2333" mass="254019">MDSYGKEIHQEHQDYTSNLSNCELTSVEQGCRTQPCFNMDEPLEVQLRFDLGNIAETQVLINTDGQRESHWNFVRQEQDRFQTSCEEGTPLPSNAKPLEMKPDDDCERWSRPSSHADTQLFVDAQDGVRTVADEFGRKDQFTAEMVQHDTHLHPQSTYVQCEKQDTFTGEVSLAPEESTHNSCGGTVLIAAVKDSHFSLETPDAITCDKSCGDKLEKCEENHELGLSAANLVEDPLLYENDSSDTEVKTAKKPEFTIRPVPCEEANKYQNFSGSSNRQVVESFLPQFPRIDNPEFSTPNELISPTDEVGQQANTTQELPASAEEKVRNEHQEVNVTPGIPSSIDGTILSDSDLKPESEENIDNRKFSKMSDTVQVKYDSRMVLIPESNKVTTKSVNQGSDAGDTSSSPEAHGHDNDSSAFNIDFTKSDSKSESNQETLTNEDLEGNNMEDRKISMAEASLLSKVEKTCKELEEYDKVGGTSALELDTTPKISSVEAVGTVHSFAVTISTMPVHMHGVCSMSANDMHNKQGGSDESGADVLSDSNPPNTLWVAENTNAISNIESLSTQEICDGDTTSQYPVTRLFQSAINADGKDTAVKQHVPGTPELSTCAVKDSNSHPCSFAESSYRFDNSSVKDTVSPVDKVPQLSNSSPLKDMTISQGHVEETFQLPNDNQLKDTTVAQPQVPEHPPIDDAPIDQSSAAETLQAPNGNLEPVIGNMVSHGYAFEGNHTLEQLHDPDRADVSMLTTTDTSANRTFETQLEAKGANDCFSQEQPVENTDDCMQQGENAVNFSLPPAKYNPLSENMVSMEATHHDGTLHVLLDLQKEVITDDVLPKNVVGNDLVRNIAAGLSVDDEGSGKCNDSGQVFPEFNANVTEDSSLKDATRHQEKFDKEKVVSLIDNNRMKDTARGSPLQGQSDHEQRNNAAESLGKRKIIHRAASQRKGSEPLEDLTTPKKPGSKGTLGRKRSMQLPILQDAVLSPAVKEGSQTSAGISKAVLSGNPRNHTFPDMNGLEVPILPTISASQPFSESQQVQLRAQILVYGSLIQGAAPEEALMVAAFSNVTGGTREGEISGRAAWEKQWQIAADRFHAKNLRNVPREDPSRANAALMPKSSIACRVLEGSVKPIMSSIMASSTIDSRNTALVPPRASDMSNFKAQASRLRQPSDFALDNPLNKGNSVQAGAVTSGPITFTTPRMMCPSFSENPGQLPNPCTDPHQSVSHSYFQSPPLGPFLTGTPQWFPNPSFGSWVPHIQPSVYTPAIFSHAQPVVSSDQLLETRTTSPATVIPVSSSVDPTTSHPVVVGVSVVPTAAANQIQNKQPVPESRPRKRKKTHMEGHMSSVDRDLACATCAPSDNVQLPKFTQEMSIVALQAADTPSPNLISLPASGCKSVEDQVKSSLDTQDPAKHISDANASAEQAAALAASALTESESLWSQMKAKQGTGLAPDVESQLVSSAMTMAAAASVAKAAAAAAKAAYDAAIQAKRFSEGVLDKDKESDALALDACRVLDDKAEHGSKSWSMPESSRSILASARIASKQRLEVIAAAKLRAENFDSIVRAAGLATKAIAQVGSIIAMGESVPFTLEMLLEAGPEGINTLEDKINDSVKSTDLQSLCGKGTPKSKEKNKELPLRIASDQEALVQEDTEVDNGACGNTMAGWQDNCTGTNLESGVGLMTDLNKQKPCEHLTVSIPICGSGSRESRSMCELVENQVFIPDNRILKGSFVEVISDQKGISGVWFSARVQNVDSERAFVIYDDLLADDGYSHLEEWIQMKGIPGQAPRIRLAHPNMIITPFESTKKRRREAVEGHKWSLGDRVDAWMRNGWWEGEIKEIVEDGESIAKVLLPGDGNMLTVNTSKLRPSLIWSAGEWVLWTDAKERREFLGARINLPEYEGDTPLAKRHRKETDQAKSPVKQKLAPSEIADISATQREIDLVENSMNLLSDSKSFADDGTKSRQQGPRVAIGVPRPAKKRKLVEVGKHLGSSRAQDTSVTAIEVNNEKSEDPLAQTPGSFGIRKADGLKVKRQNVQHPVLRAHKDPDSETVHMRNSGSRFKKDKSVFASRAPGQKNVPTREGLRIVSESRESKLIRKDKILPDRNQPRSQEQSEDRHILSSAALAESQTFSVTAEKANKISSLGSQRREKPSIASKVNRRELSQPVEETDGSHVTAVSHKEKVKHSCSSQSKGLENSTPASGNKSKFHSKRKETQYSKHNEETGNSVKETSNFHAKVAEPLAAHATMDQQETSTKPSDLQLNHQRQEVSARNIEKNKDTGTGKDAGKLGPEAWEPRRTSRKIQPTSKLLEGLQTAPKLGKNSSSHDRVSRAVSKAAQS</sequence>
<dbReference type="Proteomes" id="UP000825935">
    <property type="component" value="Chromosome 36"/>
</dbReference>
<feature type="compositionally biased region" description="Basic and acidic residues" evidence="1">
    <location>
        <begin position="2207"/>
        <end position="2217"/>
    </location>
</feature>
<feature type="compositionally biased region" description="Polar residues" evidence="1">
    <location>
        <begin position="523"/>
        <end position="532"/>
    </location>
</feature>
<feature type="domain" description="Agenet" evidence="2">
    <location>
        <begin position="1811"/>
        <end position="1869"/>
    </location>
</feature>
<comment type="caution">
    <text evidence="3">The sequence shown here is derived from an EMBL/GenBank/DDBJ whole genome shotgun (WGS) entry which is preliminary data.</text>
</comment>
<feature type="compositionally biased region" description="Basic and acidic residues" evidence="1">
    <location>
        <begin position="2259"/>
        <end position="2281"/>
    </location>
</feature>
<feature type="domain" description="Agenet" evidence="2">
    <location>
        <begin position="1719"/>
        <end position="1783"/>
    </location>
</feature>
<dbReference type="InterPro" id="IPR055274">
    <property type="entry name" value="SWO1"/>
</dbReference>
<feature type="region of interest" description="Disordered" evidence="1">
    <location>
        <begin position="1394"/>
        <end position="1414"/>
    </location>
</feature>
<gene>
    <name evidence="3" type="ORF">KP509_36G054700</name>
</gene>
<dbReference type="Pfam" id="PF05641">
    <property type="entry name" value="Agenet"/>
    <property type="match status" value="1"/>
</dbReference>
<evidence type="ECO:0000259" key="2">
    <source>
        <dbReference type="SMART" id="SM00743"/>
    </source>
</evidence>
<feature type="region of interest" description="Disordered" evidence="1">
    <location>
        <begin position="879"/>
        <end position="965"/>
    </location>
</feature>
<feature type="compositionally biased region" description="Basic and acidic residues" evidence="1">
    <location>
        <begin position="879"/>
        <end position="896"/>
    </location>
</feature>
<reference evidence="3" key="1">
    <citation type="submission" date="2021-08" db="EMBL/GenBank/DDBJ databases">
        <title>WGS assembly of Ceratopteris richardii.</title>
        <authorList>
            <person name="Marchant D.B."/>
            <person name="Chen G."/>
            <person name="Jenkins J."/>
            <person name="Shu S."/>
            <person name="Leebens-Mack J."/>
            <person name="Grimwood J."/>
            <person name="Schmutz J."/>
            <person name="Soltis P."/>
            <person name="Soltis D."/>
            <person name="Chen Z.-H."/>
        </authorList>
    </citation>
    <scope>NUCLEOTIDE SEQUENCE</scope>
    <source>
        <strain evidence="3">Whitten #5841</strain>
        <tissue evidence="3">Leaf</tissue>
    </source>
</reference>
<feature type="compositionally biased region" description="Polar residues" evidence="1">
    <location>
        <begin position="2242"/>
        <end position="2258"/>
    </location>
</feature>
<feature type="region of interest" description="Disordered" evidence="1">
    <location>
        <begin position="1315"/>
        <end position="1342"/>
    </location>
</feature>
<organism evidence="3 4">
    <name type="scientific">Ceratopteris richardii</name>
    <name type="common">Triangle waterfern</name>
    <dbReference type="NCBI Taxonomy" id="49495"/>
    <lineage>
        <taxon>Eukaryota</taxon>
        <taxon>Viridiplantae</taxon>
        <taxon>Streptophyta</taxon>
        <taxon>Embryophyta</taxon>
        <taxon>Tracheophyta</taxon>
        <taxon>Polypodiopsida</taxon>
        <taxon>Polypodiidae</taxon>
        <taxon>Polypodiales</taxon>
        <taxon>Pteridineae</taxon>
        <taxon>Pteridaceae</taxon>
        <taxon>Parkerioideae</taxon>
        <taxon>Ceratopteris</taxon>
    </lineage>
</organism>
<dbReference type="PANTHER" id="PTHR48429">
    <property type="entry name" value="AGENET DOMAIN-CONTAINING PROTEIN"/>
    <property type="match status" value="1"/>
</dbReference>
<dbReference type="PANTHER" id="PTHR48429:SF1">
    <property type="entry name" value="AGENET DOMAIN-CONTAINING PROTEIN"/>
    <property type="match status" value="1"/>
</dbReference>
<feature type="region of interest" description="Disordered" evidence="1">
    <location>
        <begin position="84"/>
        <end position="112"/>
    </location>
</feature>
<feature type="region of interest" description="Disordered" evidence="1">
    <location>
        <begin position="2132"/>
        <end position="2333"/>
    </location>
</feature>